<feature type="domain" description="Thioesterase" evidence="2">
    <location>
        <begin position="5"/>
        <end position="228"/>
    </location>
</feature>
<sequence>MTLSLLCVPFAGSGAGFYRGWPNGADQGIRIVPLQMPGREERFLEDPYKDAAEAAKDLAGAALRLVGGAQRVVLFGHSLGAVLAYETARELQTQGFTALEHLFVSGSPGPRSGRTGRTAELDDDTFVERVAELAGYRHEALDDPELREVLLPLLRADVALHEDYRPVSDEPLTLPVTALRGTDDALVSRAQCATWETATTGPFELKELAGGHMYLTDRQQELLAVIDAAARGART</sequence>
<dbReference type="EMBL" id="CP108090">
    <property type="protein sequence ID" value="WUQ11845.1"/>
    <property type="molecule type" value="Genomic_DNA"/>
</dbReference>
<proteinExistence type="inferred from homology"/>
<dbReference type="Proteomes" id="UP001432039">
    <property type="component" value="Chromosome"/>
</dbReference>
<dbReference type="PANTHER" id="PTHR11487">
    <property type="entry name" value="THIOESTERASE"/>
    <property type="match status" value="1"/>
</dbReference>
<dbReference type="Gene3D" id="3.40.50.1820">
    <property type="entry name" value="alpha/beta hydrolase"/>
    <property type="match status" value="1"/>
</dbReference>
<dbReference type="InterPro" id="IPR029058">
    <property type="entry name" value="AB_hydrolase_fold"/>
</dbReference>
<protein>
    <submittedName>
        <fullName evidence="3">Alpha/beta fold hydrolase</fullName>
    </submittedName>
</protein>
<dbReference type="RefSeq" id="WP_328961271.1">
    <property type="nucleotide sequence ID" value="NZ_CP108090.1"/>
</dbReference>
<evidence type="ECO:0000313" key="3">
    <source>
        <dbReference type="EMBL" id="WUQ11845.1"/>
    </source>
</evidence>
<keyword evidence="4" id="KW-1185">Reference proteome</keyword>
<dbReference type="InterPro" id="IPR012223">
    <property type="entry name" value="TEII"/>
</dbReference>
<dbReference type="InterPro" id="IPR001031">
    <property type="entry name" value="Thioesterase"/>
</dbReference>
<accession>A0ABZ1T7J5</accession>
<name>A0ABZ1T7J5_STRVG</name>
<evidence type="ECO:0000259" key="2">
    <source>
        <dbReference type="Pfam" id="PF00975"/>
    </source>
</evidence>
<dbReference type="SUPFAM" id="SSF53474">
    <property type="entry name" value="alpha/beta-Hydrolases"/>
    <property type="match status" value="1"/>
</dbReference>
<keyword evidence="3" id="KW-0378">Hydrolase</keyword>
<reference evidence="3" key="1">
    <citation type="submission" date="2022-10" db="EMBL/GenBank/DDBJ databases">
        <title>The complete genomes of actinobacterial strains from the NBC collection.</title>
        <authorList>
            <person name="Joergensen T.S."/>
            <person name="Alvarez Arevalo M."/>
            <person name="Sterndorff E.B."/>
            <person name="Faurdal D."/>
            <person name="Vuksanovic O."/>
            <person name="Mourched A.-S."/>
            <person name="Charusanti P."/>
            <person name="Shaw S."/>
            <person name="Blin K."/>
            <person name="Weber T."/>
        </authorList>
    </citation>
    <scope>NUCLEOTIDE SEQUENCE</scope>
    <source>
        <strain evidence="3">NBC_00248</strain>
    </source>
</reference>
<dbReference type="Pfam" id="PF00975">
    <property type="entry name" value="Thioesterase"/>
    <property type="match status" value="1"/>
</dbReference>
<dbReference type="PANTHER" id="PTHR11487:SF0">
    <property type="entry name" value="S-ACYL FATTY ACID SYNTHASE THIOESTERASE, MEDIUM CHAIN"/>
    <property type="match status" value="1"/>
</dbReference>
<comment type="similarity">
    <text evidence="1">Belongs to the thioesterase family.</text>
</comment>
<evidence type="ECO:0000256" key="1">
    <source>
        <dbReference type="ARBA" id="ARBA00007169"/>
    </source>
</evidence>
<gene>
    <name evidence="3" type="ORF">OG517_10585</name>
</gene>
<dbReference type="GO" id="GO:0016787">
    <property type="term" value="F:hydrolase activity"/>
    <property type="evidence" value="ECO:0007669"/>
    <property type="project" value="UniProtKB-KW"/>
</dbReference>
<evidence type="ECO:0000313" key="4">
    <source>
        <dbReference type="Proteomes" id="UP001432039"/>
    </source>
</evidence>
<organism evidence="3 4">
    <name type="scientific">Streptomyces virginiae</name>
    <name type="common">Streptomyces cinnamonensis</name>
    <dbReference type="NCBI Taxonomy" id="1961"/>
    <lineage>
        <taxon>Bacteria</taxon>
        <taxon>Bacillati</taxon>
        <taxon>Actinomycetota</taxon>
        <taxon>Actinomycetes</taxon>
        <taxon>Kitasatosporales</taxon>
        <taxon>Streptomycetaceae</taxon>
        <taxon>Streptomyces</taxon>
    </lineage>
</organism>